<evidence type="ECO:0000256" key="7">
    <source>
        <dbReference type="ARBA" id="ARBA00023136"/>
    </source>
</evidence>
<dbReference type="InterPro" id="IPR055348">
    <property type="entry name" value="DctQ"/>
</dbReference>
<keyword evidence="4" id="KW-0997">Cell inner membrane</keyword>
<dbReference type="GO" id="GO:0022857">
    <property type="term" value="F:transmembrane transporter activity"/>
    <property type="evidence" value="ECO:0007669"/>
    <property type="project" value="TreeGrafter"/>
</dbReference>
<feature type="transmembrane region" description="Helical" evidence="8">
    <location>
        <begin position="84"/>
        <end position="106"/>
    </location>
</feature>
<dbReference type="PANTHER" id="PTHR35011">
    <property type="entry name" value="2,3-DIKETO-L-GULONATE TRAP TRANSPORTER SMALL PERMEASE PROTEIN YIAM"/>
    <property type="match status" value="1"/>
</dbReference>
<reference evidence="10" key="1">
    <citation type="submission" date="2018-05" db="EMBL/GenBank/DDBJ databases">
        <authorList>
            <person name="Lanie J.A."/>
            <person name="Ng W.-L."/>
            <person name="Kazmierczak K.M."/>
            <person name="Andrzejewski T.M."/>
            <person name="Davidsen T.M."/>
            <person name="Wayne K.J."/>
            <person name="Tettelin H."/>
            <person name="Glass J.I."/>
            <person name="Rusch D."/>
            <person name="Podicherti R."/>
            <person name="Tsui H.-C.T."/>
            <person name="Winkler M.E."/>
        </authorList>
    </citation>
    <scope>NUCLEOTIDE SEQUENCE</scope>
</reference>
<evidence type="ECO:0000256" key="2">
    <source>
        <dbReference type="ARBA" id="ARBA00022448"/>
    </source>
</evidence>
<dbReference type="Pfam" id="PF04290">
    <property type="entry name" value="DctQ"/>
    <property type="match status" value="1"/>
</dbReference>
<keyword evidence="6 8" id="KW-1133">Transmembrane helix</keyword>
<evidence type="ECO:0000259" key="9">
    <source>
        <dbReference type="Pfam" id="PF04290"/>
    </source>
</evidence>
<feature type="transmembrane region" description="Helical" evidence="8">
    <location>
        <begin position="126"/>
        <end position="148"/>
    </location>
</feature>
<sequence>MDINKVVGLFSRALGVILLLMVALNAANAIGRYFFDRAIEGADEVLVYSMIWLVFLGAVLVTQKDKHLRFDLLERILKAYRVRRVLFLVYNGITFFVVTFVVFQSVQVVEKIGKVGQKSMALEIPMVIPHSAVLIGLLLIGGIAGVRVTSGLIEEFKLIFRRER</sequence>
<evidence type="ECO:0000256" key="4">
    <source>
        <dbReference type="ARBA" id="ARBA00022519"/>
    </source>
</evidence>
<evidence type="ECO:0000313" key="10">
    <source>
        <dbReference type="EMBL" id="SVA82591.1"/>
    </source>
</evidence>
<proteinExistence type="predicted"/>
<evidence type="ECO:0000256" key="8">
    <source>
        <dbReference type="SAM" id="Phobius"/>
    </source>
</evidence>
<dbReference type="GO" id="GO:0015740">
    <property type="term" value="P:C4-dicarboxylate transport"/>
    <property type="evidence" value="ECO:0007669"/>
    <property type="project" value="TreeGrafter"/>
</dbReference>
<evidence type="ECO:0000256" key="5">
    <source>
        <dbReference type="ARBA" id="ARBA00022692"/>
    </source>
</evidence>
<protein>
    <recommendedName>
        <fullName evidence="9">Tripartite ATP-independent periplasmic transporters DctQ component domain-containing protein</fullName>
    </recommendedName>
</protein>
<keyword evidence="7 8" id="KW-0472">Membrane</keyword>
<feature type="transmembrane region" description="Helical" evidence="8">
    <location>
        <begin position="45"/>
        <end position="63"/>
    </location>
</feature>
<dbReference type="PANTHER" id="PTHR35011:SF2">
    <property type="entry name" value="2,3-DIKETO-L-GULONATE TRAP TRANSPORTER SMALL PERMEASE PROTEIN YIAM"/>
    <property type="match status" value="1"/>
</dbReference>
<accession>A0A381Z0Z8</accession>
<dbReference type="GO" id="GO:0005886">
    <property type="term" value="C:plasma membrane"/>
    <property type="evidence" value="ECO:0007669"/>
    <property type="project" value="UniProtKB-SubCell"/>
</dbReference>
<dbReference type="InterPro" id="IPR007387">
    <property type="entry name" value="TRAP_DctQ"/>
</dbReference>
<keyword evidence="5 8" id="KW-0812">Transmembrane</keyword>
<name>A0A381Z0Z8_9ZZZZ</name>
<feature type="domain" description="Tripartite ATP-independent periplasmic transporters DctQ component" evidence="9">
    <location>
        <begin position="21"/>
        <end position="141"/>
    </location>
</feature>
<evidence type="ECO:0000256" key="3">
    <source>
        <dbReference type="ARBA" id="ARBA00022475"/>
    </source>
</evidence>
<keyword evidence="2" id="KW-0813">Transport</keyword>
<evidence type="ECO:0000256" key="6">
    <source>
        <dbReference type="ARBA" id="ARBA00022989"/>
    </source>
</evidence>
<gene>
    <name evidence="10" type="ORF">METZ01_LOCUS135445</name>
</gene>
<dbReference type="EMBL" id="UINC01019499">
    <property type="protein sequence ID" value="SVA82591.1"/>
    <property type="molecule type" value="Genomic_DNA"/>
</dbReference>
<dbReference type="AlphaFoldDB" id="A0A381Z0Z8"/>
<organism evidence="10">
    <name type="scientific">marine metagenome</name>
    <dbReference type="NCBI Taxonomy" id="408172"/>
    <lineage>
        <taxon>unclassified sequences</taxon>
        <taxon>metagenomes</taxon>
        <taxon>ecological metagenomes</taxon>
    </lineage>
</organism>
<keyword evidence="3" id="KW-1003">Cell membrane</keyword>
<evidence type="ECO:0000256" key="1">
    <source>
        <dbReference type="ARBA" id="ARBA00004429"/>
    </source>
</evidence>
<comment type="subcellular location">
    <subcellularLocation>
        <location evidence="1">Cell inner membrane</location>
        <topology evidence="1">Multi-pass membrane protein</topology>
    </subcellularLocation>
</comment>